<evidence type="ECO:0000256" key="4">
    <source>
        <dbReference type="ARBA" id="ARBA00022723"/>
    </source>
</evidence>
<keyword evidence="5 8" id="KW-0560">Oxidoreductase</keyword>
<dbReference type="Gene3D" id="1.10.630.10">
    <property type="entry name" value="Cytochrome P450"/>
    <property type="match status" value="1"/>
</dbReference>
<organism evidence="9 10">
    <name type="scientific">Priapulus caudatus</name>
    <name type="common">Priapulid worm</name>
    <dbReference type="NCBI Taxonomy" id="37621"/>
    <lineage>
        <taxon>Eukaryota</taxon>
        <taxon>Metazoa</taxon>
        <taxon>Ecdysozoa</taxon>
        <taxon>Scalidophora</taxon>
        <taxon>Priapulida</taxon>
        <taxon>Priapulimorpha</taxon>
        <taxon>Priapulimorphida</taxon>
        <taxon>Priapulidae</taxon>
        <taxon>Priapulus</taxon>
    </lineage>
</organism>
<gene>
    <name evidence="10" type="primary">LOC106804653</name>
</gene>
<dbReference type="PRINTS" id="PR00385">
    <property type="entry name" value="P450"/>
</dbReference>
<dbReference type="InterPro" id="IPR036396">
    <property type="entry name" value="Cyt_P450_sf"/>
</dbReference>
<evidence type="ECO:0000256" key="2">
    <source>
        <dbReference type="ARBA" id="ARBA00010617"/>
    </source>
</evidence>
<dbReference type="PRINTS" id="PR00465">
    <property type="entry name" value="EP450IV"/>
</dbReference>
<dbReference type="PANTHER" id="PTHR24286">
    <property type="entry name" value="CYTOCHROME P450 26"/>
    <property type="match status" value="1"/>
</dbReference>
<dbReference type="InterPro" id="IPR017972">
    <property type="entry name" value="Cyt_P450_CS"/>
</dbReference>
<dbReference type="InterPro" id="IPR001128">
    <property type="entry name" value="Cyt_P450"/>
</dbReference>
<keyword evidence="6 8" id="KW-0408">Iron</keyword>
<reference evidence="10" key="1">
    <citation type="submission" date="2025-08" db="UniProtKB">
        <authorList>
            <consortium name="RefSeq"/>
        </authorList>
    </citation>
    <scope>IDENTIFICATION</scope>
</reference>
<evidence type="ECO:0000256" key="1">
    <source>
        <dbReference type="ARBA" id="ARBA00003690"/>
    </source>
</evidence>
<evidence type="ECO:0000256" key="6">
    <source>
        <dbReference type="ARBA" id="ARBA00023004"/>
    </source>
</evidence>
<name>A0ABM1DN93_PRICU</name>
<sequence length="499" mass="55123">MLIEILLVCLSAAVPLMLCLATLHLWRLHVNASRDRACGLPLPPGTYGVPFIGETAHFAIWGAEFYKCRREAFGHVYKTHILGQPTIRVIGADNVAKVLRGEGTLVTSKWPASVRMLLGDGLVSAEGDTLRRRRRAVMRAFDATSLASYVPGIEEVAADVVQQCLDADDVVLLQPKIKEMTFRVAADCLLGIDFRGSELSEWAALYQNVLNNLFSLPVKIPGLGLYKALKSRDQLFVKMDTLIDRELEHLTSGTDHIPNGKAFSRLVTAWHADAASESGISREELKFAIFEMLLLGHETTSSACSMLAMQLYKNPKALGKVRQELEDFGLTDPEAPLKLPLINKLDYVNSCVKEVLRILPPTGGGYRRVLQTFEINGFQIPKDWTVIYSIRDTHEVQDTSPRPDVFCPDRWTNGGGAATSKTTDYSYIPFGAGARACIGREFAKLVMKVFCVQLARSCSYRLLNADGALRLLPVPAARDDMPATFMSRSDVNNNVTISC</sequence>
<keyword evidence="9" id="KW-1185">Reference proteome</keyword>
<dbReference type="InterPro" id="IPR002403">
    <property type="entry name" value="Cyt_P450_E_grp-IV"/>
</dbReference>
<evidence type="ECO:0000313" key="10">
    <source>
        <dbReference type="RefSeq" id="XP_014661414.1"/>
    </source>
</evidence>
<keyword evidence="7 8" id="KW-0503">Monooxygenase</keyword>
<keyword evidence="4 8" id="KW-0479">Metal-binding</keyword>
<proteinExistence type="inferred from homology"/>
<dbReference type="RefSeq" id="XP_014661414.1">
    <property type="nucleotide sequence ID" value="XM_014805928.1"/>
</dbReference>
<keyword evidence="3 8" id="KW-0349">Heme</keyword>
<dbReference type="PROSITE" id="PS00086">
    <property type="entry name" value="CYTOCHROME_P450"/>
    <property type="match status" value="1"/>
</dbReference>
<protein>
    <submittedName>
        <fullName evidence="10">Cytochrome P450 26A1-like</fullName>
    </submittedName>
</protein>
<accession>A0ABM1DN93</accession>
<dbReference type="Proteomes" id="UP000695022">
    <property type="component" value="Unplaced"/>
</dbReference>
<dbReference type="SUPFAM" id="SSF48264">
    <property type="entry name" value="Cytochrome P450"/>
    <property type="match status" value="1"/>
</dbReference>
<evidence type="ECO:0000256" key="5">
    <source>
        <dbReference type="ARBA" id="ARBA00023002"/>
    </source>
</evidence>
<comment type="similarity">
    <text evidence="2 8">Belongs to the cytochrome P450 family.</text>
</comment>
<evidence type="ECO:0000313" key="9">
    <source>
        <dbReference type="Proteomes" id="UP000695022"/>
    </source>
</evidence>
<dbReference type="PANTHER" id="PTHR24286:SF384">
    <property type="entry name" value="P450, PUTATIVE (EUROFUNG)-RELATED"/>
    <property type="match status" value="1"/>
</dbReference>
<comment type="function">
    <text evidence="1">May be involved in the metabolism of insect hormones and in the breakdown of synthetic insecticides.</text>
</comment>
<dbReference type="GeneID" id="106804653"/>
<evidence type="ECO:0000256" key="8">
    <source>
        <dbReference type="RuleBase" id="RU000461"/>
    </source>
</evidence>
<evidence type="ECO:0000256" key="7">
    <source>
        <dbReference type="ARBA" id="ARBA00023033"/>
    </source>
</evidence>
<evidence type="ECO:0000256" key="3">
    <source>
        <dbReference type="ARBA" id="ARBA00022617"/>
    </source>
</evidence>
<dbReference type="Pfam" id="PF00067">
    <property type="entry name" value="p450"/>
    <property type="match status" value="1"/>
</dbReference>